<accession>A0ABU6K917</accession>
<sequence length="272" mass="30385">METPKIRPHTPDPDSLLKGFAAPYTLYDRTEMPVTALAADYLPDHETPRHDHPNIQLIHAVRGVMVVSTQIGQWIVPPSRGLWMPAGVEHSIRMVGKVEMRTAFIRPDAAPGLPTQCAVLGVSPLLRELLLAAVEVPLPYHADSRHGRLMRFLLDEVQQMPSLPLSLPRPEDPRLQRICETITQTPDDQSTAGEWAVRLKVDPKTIHRLFLRETGMTFGQWRQQARLLAALEHLAGGARVVDVALELGYNSPTAFATMFKRQFGVAPSSFFQ</sequence>
<dbReference type="InterPro" id="IPR014710">
    <property type="entry name" value="RmlC-like_jellyroll"/>
</dbReference>
<dbReference type="SUPFAM" id="SSF46689">
    <property type="entry name" value="Homeodomain-like"/>
    <property type="match status" value="1"/>
</dbReference>
<dbReference type="Proteomes" id="UP001331561">
    <property type="component" value="Unassembled WGS sequence"/>
</dbReference>
<evidence type="ECO:0000313" key="6">
    <source>
        <dbReference type="EMBL" id="MEC5388210.1"/>
    </source>
</evidence>
<dbReference type="Pfam" id="PF12833">
    <property type="entry name" value="HTH_18"/>
    <property type="match status" value="1"/>
</dbReference>
<keyword evidence="7" id="KW-1185">Reference proteome</keyword>
<comment type="caution">
    <text evidence="6">The sequence shown here is derived from an EMBL/GenBank/DDBJ whole genome shotgun (WGS) entry which is preliminary data.</text>
</comment>
<evidence type="ECO:0000256" key="1">
    <source>
        <dbReference type="ARBA" id="ARBA00023015"/>
    </source>
</evidence>
<dbReference type="PANTHER" id="PTHR11019">
    <property type="entry name" value="HTH-TYPE TRANSCRIPTIONAL REGULATOR NIMR"/>
    <property type="match status" value="1"/>
</dbReference>
<dbReference type="PROSITE" id="PS00041">
    <property type="entry name" value="HTH_ARAC_FAMILY_1"/>
    <property type="match status" value="1"/>
</dbReference>
<dbReference type="InterPro" id="IPR018060">
    <property type="entry name" value="HTH_AraC"/>
</dbReference>
<keyword evidence="1" id="KW-0805">Transcription regulation</keyword>
<protein>
    <submittedName>
        <fullName evidence="6">Helix-turn-helix transcriptional regulator</fullName>
    </submittedName>
</protein>
<dbReference type="InterPro" id="IPR003313">
    <property type="entry name" value="AraC-bd"/>
</dbReference>
<evidence type="ECO:0000256" key="2">
    <source>
        <dbReference type="ARBA" id="ARBA00023125"/>
    </source>
</evidence>
<keyword evidence="4" id="KW-0804">Transcription</keyword>
<dbReference type="SUPFAM" id="SSF51182">
    <property type="entry name" value="RmlC-like cupins"/>
    <property type="match status" value="1"/>
</dbReference>
<dbReference type="PROSITE" id="PS01124">
    <property type="entry name" value="HTH_ARAC_FAMILY_2"/>
    <property type="match status" value="1"/>
</dbReference>
<keyword evidence="3" id="KW-0010">Activator</keyword>
<feature type="domain" description="HTH araC/xylS-type" evidence="5">
    <location>
        <begin position="176"/>
        <end position="272"/>
    </location>
</feature>
<reference evidence="6 7" key="1">
    <citation type="submission" date="2024-01" db="EMBL/GenBank/DDBJ databases">
        <title>Uliginosibacterium soil sp. nov.</title>
        <authorList>
            <person name="Lv Y."/>
        </authorList>
    </citation>
    <scope>NUCLEOTIDE SEQUENCE [LARGE SCALE GENOMIC DNA]</scope>
    <source>
        <strain evidence="6 7">H3</strain>
    </source>
</reference>
<dbReference type="Gene3D" id="2.60.120.10">
    <property type="entry name" value="Jelly Rolls"/>
    <property type="match status" value="1"/>
</dbReference>
<organism evidence="6 7">
    <name type="scientific">Uliginosibacterium silvisoli</name>
    <dbReference type="NCBI Taxonomy" id="3114758"/>
    <lineage>
        <taxon>Bacteria</taxon>
        <taxon>Pseudomonadati</taxon>
        <taxon>Pseudomonadota</taxon>
        <taxon>Betaproteobacteria</taxon>
        <taxon>Rhodocyclales</taxon>
        <taxon>Zoogloeaceae</taxon>
        <taxon>Uliginosibacterium</taxon>
    </lineage>
</organism>
<proteinExistence type="predicted"/>
<dbReference type="InterPro" id="IPR011051">
    <property type="entry name" value="RmlC_Cupin_sf"/>
</dbReference>
<evidence type="ECO:0000259" key="5">
    <source>
        <dbReference type="PROSITE" id="PS01124"/>
    </source>
</evidence>
<evidence type="ECO:0000256" key="3">
    <source>
        <dbReference type="ARBA" id="ARBA00023159"/>
    </source>
</evidence>
<dbReference type="EMBL" id="JAYXHS010000005">
    <property type="protein sequence ID" value="MEC5388210.1"/>
    <property type="molecule type" value="Genomic_DNA"/>
</dbReference>
<dbReference type="InterPro" id="IPR018062">
    <property type="entry name" value="HTH_AraC-typ_CS"/>
</dbReference>
<dbReference type="InterPro" id="IPR009057">
    <property type="entry name" value="Homeodomain-like_sf"/>
</dbReference>
<keyword evidence="2" id="KW-0238">DNA-binding</keyword>
<dbReference type="SMART" id="SM00342">
    <property type="entry name" value="HTH_ARAC"/>
    <property type="match status" value="1"/>
</dbReference>
<dbReference type="RefSeq" id="WP_327601185.1">
    <property type="nucleotide sequence ID" value="NZ_JAYXHS010000005.1"/>
</dbReference>
<evidence type="ECO:0000313" key="7">
    <source>
        <dbReference type="Proteomes" id="UP001331561"/>
    </source>
</evidence>
<name>A0ABU6K917_9RHOO</name>
<dbReference type="InterPro" id="IPR020449">
    <property type="entry name" value="Tscrpt_reg_AraC-type_HTH"/>
</dbReference>
<dbReference type="Gene3D" id="1.10.10.60">
    <property type="entry name" value="Homeodomain-like"/>
    <property type="match status" value="1"/>
</dbReference>
<dbReference type="Pfam" id="PF02311">
    <property type="entry name" value="AraC_binding"/>
    <property type="match status" value="1"/>
</dbReference>
<dbReference type="PANTHER" id="PTHR11019:SF159">
    <property type="entry name" value="TRANSCRIPTIONAL REGULATOR-RELATED"/>
    <property type="match status" value="1"/>
</dbReference>
<gene>
    <name evidence="6" type="ORF">VVD49_20920</name>
</gene>
<dbReference type="CDD" id="cd06124">
    <property type="entry name" value="cupin_NimR-like_N"/>
    <property type="match status" value="1"/>
</dbReference>
<dbReference type="PRINTS" id="PR00032">
    <property type="entry name" value="HTHARAC"/>
</dbReference>
<evidence type="ECO:0000256" key="4">
    <source>
        <dbReference type="ARBA" id="ARBA00023163"/>
    </source>
</evidence>